<evidence type="ECO:0000313" key="10">
    <source>
        <dbReference type="Proteomes" id="UP000008635"/>
    </source>
</evidence>
<feature type="active site" description="Charge relay system" evidence="5">
    <location>
        <position position="121"/>
    </location>
</feature>
<name>E8U8X5_DEIML</name>
<keyword evidence="7" id="KW-0732">Signal</keyword>
<dbReference type="PANTHER" id="PTHR43806:SF11">
    <property type="entry name" value="CEREVISIN-RELATED"/>
    <property type="match status" value="1"/>
</dbReference>
<dbReference type="InterPro" id="IPR000209">
    <property type="entry name" value="Peptidase_S8/S53_dom"/>
</dbReference>
<feature type="chain" id="PRO_5003228477" evidence="7">
    <location>
        <begin position="19"/>
        <end position="357"/>
    </location>
</feature>
<evidence type="ECO:0000256" key="4">
    <source>
        <dbReference type="ARBA" id="ARBA00022825"/>
    </source>
</evidence>
<dbReference type="PROSITE" id="PS00138">
    <property type="entry name" value="SUBTILASE_SER"/>
    <property type="match status" value="1"/>
</dbReference>
<keyword evidence="3 5" id="KW-0378">Hydrolase</keyword>
<evidence type="ECO:0000256" key="3">
    <source>
        <dbReference type="ARBA" id="ARBA00022801"/>
    </source>
</evidence>
<dbReference type="RefSeq" id="WP_013557019.1">
    <property type="nucleotide sequence ID" value="NC_014958.1"/>
</dbReference>
<dbReference type="InterPro" id="IPR023828">
    <property type="entry name" value="Peptidase_S8_Ser-AS"/>
</dbReference>
<dbReference type="PRINTS" id="PR00723">
    <property type="entry name" value="SUBTILISIN"/>
</dbReference>
<keyword evidence="4 5" id="KW-0720">Serine protease</keyword>
<dbReference type="eggNOG" id="COG1404">
    <property type="taxonomic scope" value="Bacteria"/>
</dbReference>
<dbReference type="EMBL" id="CP002454">
    <property type="protein sequence ID" value="ADV67514.1"/>
    <property type="molecule type" value="Genomic_DNA"/>
</dbReference>
<dbReference type="PROSITE" id="PS51892">
    <property type="entry name" value="SUBTILASE"/>
    <property type="match status" value="1"/>
</dbReference>
<gene>
    <name evidence="9" type="ordered locus">Deima_1867</name>
</gene>
<dbReference type="GO" id="GO:0004252">
    <property type="term" value="F:serine-type endopeptidase activity"/>
    <property type="evidence" value="ECO:0007669"/>
    <property type="project" value="UniProtKB-UniRule"/>
</dbReference>
<sequence length="357" mass="36527" precursor="true">MRQTILFLTLAVSLAACSQPTTPADGTLYGAAFQPTAGAHLSAASTTNGQRIWSDGQRMWSDSFRMWSDGQRMWSDGQRMWSDGTFQPAPDNTAAFRLIGLDRAQARAPRLGAGVTVAIIDTGVDADHPVLRGSVTGGHDYLRDLDDGAEGGRDGDPAYGHGTAVASMVLQVAPDAKLLSMRVIGPDGSGSEADVARAIRDAADRGANIINLSVSGAAPNGGVRAAIVDVTRRGVLVVGSAGNTGAPRPEAPAVQMAQPDPAGERALSVSGTDNAGTLTAWTNRGSEVNAPGVALTAAYPDGRAVHATGTSFSAPLVSGTLALALGQGARPADLADELKDATRDGLLDAATLLSNLH</sequence>
<dbReference type="KEGG" id="dmr:Deima_1867"/>
<dbReference type="InterPro" id="IPR015500">
    <property type="entry name" value="Peptidase_S8_subtilisin-rel"/>
</dbReference>
<reference evidence="9 10" key="1">
    <citation type="journal article" date="2011" name="Stand. Genomic Sci.">
        <title>Complete genome sequence of Deinococcus maricopensis type strain (LB-34).</title>
        <authorList>
            <person name="Pukall R."/>
            <person name="Zeytun A."/>
            <person name="Lucas S."/>
            <person name="Lapidus A."/>
            <person name="Hammon N."/>
            <person name="Deshpande S."/>
            <person name="Nolan M."/>
            <person name="Cheng J.F."/>
            <person name="Pitluck S."/>
            <person name="Liolios K."/>
            <person name="Pagani I."/>
            <person name="Mikhailova N."/>
            <person name="Ivanova N."/>
            <person name="Mavromatis K."/>
            <person name="Pati A."/>
            <person name="Tapia R."/>
            <person name="Han C."/>
            <person name="Goodwin L."/>
            <person name="Chen A."/>
            <person name="Palaniappan K."/>
            <person name="Land M."/>
            <person name="Hauser L."/>
            <person name="Chang Y.J."/>
            <person name="Jeffries C.D."/>
            <person name="Brambilla E.M."/>
            <person name="Rohde M."/>
            <person name="Goker M."/>
            <person name="Detter J.C."/>
            <person name="Woyke T."/>
            <person name="Bristow J."/>
            <person name="Eisen J.A."/>
            <person name="Markowitz V."/>
            <person name="Hugenholtz P."/>
            <person name="Kyrpides N.C."/>
            <person name="Klenk H.P."/>
        </authorList>
    </citation>
    <scope>NUCLEOTIDE SEQUENCE [LARGE SCALE GENOMIC DNA]</scope>
    <source>
        <strain evidence="10">DSM 21211 / LMG 22137 / NRRL B-23946 / LB-34</strain>
    </source>
</reference>
<feature type="active site" description="Charge relay system" evidence="5">
    <location>
        <position position="161"/>
    </location>
</feature>
<dbReference type="AlphaFoldDB" id="E8U8X5"/>
<accession>E8U8X5</accession>
<dbReference type="HOGENOM" id="CLU_011263_0_0_0"/>
<evidence type="ECO:0000256" key="5">
    <source>
        <dbReference type="PROSITE-ProRule" id="PRU01240"/>
    </source>
</evidence>
<dbReference type="PROSITE" id="PS00136">
    <property type="entry name" value="SUBTILASE_ASP"/>
    <property type="match status" value="1"/>
</dbReference>
<dbReference type="Gene3D" id="3.40.50.200">
    <property type="entry name" value="Peptidase S8/S53 domain"/>
    <property type="match status" value="1"/>
</dbReference>
<evidence type="ECO:0000259" key="8">
    <source>
        <dbReference type="Pfam" id="PF00082"/>
    </source>
</evidence>
<comment type="similarity">
    <text evidence="1 5 6">Belongs to the peptidase S8 family.</text>
</comment>
<feature type="signal peptide" evidence="7">
    <location>
        <begin position="1"/>
        <end position="18"/>
    </location>
</feature>
<proteinExistence type="inferred from homology"/>
<reference evidence="10" key="2">
    <citation type="submission" date="2011-01" db="EMBL/GenBank/DDBJ databases">
        <title>The complete genome of Deinococcus maricopensis DSM 21211.</title>
        <authorList>
            <consortium name="US DOE Joint Genome Institute (JGI-PGF)"/>
            <person name="Lucas S."/>
            <person name="Copeland A."/>
            <person name="Lapidus A."/>
            <person name="Goodwin L."/>
            <person name="Pitluck S."/>
            <person name="Kyrpides N."/>
            <person name="Mavromatis K."/>
            <person name="Pagani I."/>
            <person name="Ivanova N."/>
            <person name="Ovchinnikova G."/>
            <person name="Zeytun A."/>
            <person name="Detter J.C."/>
            <person name="Han C."/>
            <person name="Land M."/>
            <person name="Hauser L."/>
            <person name="Markowitz V."/>
            <person name="Cheng J.-F."/>
            <person name="Hugenholtz P."/>
            <person name="Woyke T."/>
            <person name="Wu D."/>
            <person name="Pukall R."/>
            <person name="Gehrich-Schroeter G."/>
            <person name="Brambilla E."/>
            <person name="Klenk H.-P."/>
            <person name="Eisen J.A."/>
        </authorList>
    </citation>
    <scope>NUCLEOTIDE SEQUENCE [LARGE SCALE GENOMIC DNA]</scope>
    <source>
        <strain evidence="10">DSM 21211 / LMG 22137 / NRRL B-23946 / LB-34</strain>
    </source>
</reference>
<evidence type="ECO:0000256" key="7">
    <source>
        <dbReference type="SAM" id="SignalP"/>
    </source>
</evidence>
<organism evidence="9 10">
    <name type="scientific">Deinococcus maricopensis (strain DSM 21211 / LMG 22137 / NRRL B-23946 / LB-34)</name>
    <dbReference type="NCBI Taxonomy" id="709986"/>
    <lineage>
        <taxon>Bacteria</taxon>
        <taxon>Thermotogati</taxon>
        <taxon>Deinococcota</taxon>
        <taxon>Deinococci</taxon>
        <taxon>Deinococcales</taxon>
        <taxon>Deinococcaceae</taxon>
        <taxon>Deinococcus</taxon>
    </lineage>
</organism>
<keyword evidence="10" id="KW-1185">Reference proteome</keyword>
<evidence type="ECO:0000256" key="2">
    <source>
        <dbReference type="ARBA" id="ARBA00022670"/>
    </source>
</evidence>
<dbReference type="PANTHER" id="PTHR43806">
    <property type="entry name" value="PEPTIDASE S8"/>
    <property type="match status" value="1"/>
</dbReference>
<dbReference type="STRING" id="709986.Deima_1867"/>
<dbReference type="GO" id="GO:0006508">
    <property type="term" value="P:proteolysis"/>
    <property type="evidence" value="ECO:0007669"/>
    <property type="project" value="UniProtKB-KW"/>
</dbReference>
<dbReference type="OrthoDB" id="9790784at2"/>
<evidence type="ECO:0000256" key="1">
    <source>
        <dbReference type="ARBA" id="ARBA00011073"/>
    </source>
</evidence>
<protein>
    <submittedName>
        <fullName evidence="9">Peptidase S8 and S53 subtilisin kexin sedolisin</fullName>
    </submittedName>
</protein>
<feature type="active site" description="Charge relay system" evidence="5">
    <location>
        <position position="311"/>
    </location>
</feature>
<dbReference type="InterPro" id="IPR023827">
    <property type="entry name" value="Peptidase_S8_Asp-AS"/>
</dbReference>
<dbReference type="InterPro" id="IPR050131">
    <property type="entry name" value="Peptidase_S8_subtilisin-like"/>
</dbReference>
<keyword evidence="2 5" id="KW-0645">Protease</keyword>
<dbReference type="Pfam" id="PF00082">
    <property type="entry name" value="Peptidase_S8"/>
    <property type="match status" value="1"/>
</dbReference>
<dbReference type="InterPro" id="IPR036852">
    <property type="entry name" value="Peptidase_S8/S53_dom_sf"/>
</dbReference>
<evidence type="ECO:0000313" key="9">
    <source>
        <dbReference type="EMBL" id="ADV67514.1"/>
    </source>
</evidence>
<dbReference type="Proteomes" id="UP000008635">
    <property type="component" value="Chromosome"/>
</dbReference>
<evidence type="ECO:0000256" key="6">
    <source>
        <dbReference type="RuleBase" id="RU003355"/>
    </source>
</evidence>
<dbReference type="SUPFAM" id="SSF52743">
    <property type="entry name" value="Subtilisin-like"/>
    <property type="match status" value="1"/>
</dbReference>
<feature type="domain" description="Peptidase S8/S53" evidence="8">
    <location>
        <begin position="112"/>
        <end position="332"/>
    </location>
</feature>
<dbReference type="PROSITE" id="PS51257">
    <property type="entry name" value="PROKAR_LIPOPROTEIN"/>
    <property type="match status" value="1"/>
</dbReference>